<dbReference type="PANTHER" id="PTHR13296:SF0">
    <property type="entry name" value="PRE-MRNA-SPLICING FACTOR SPF27"/>
    <property type="match status" value="1"/>
</dbReference>
<keyword evidence="9" id="KW-1185">Reference proteome</keyword>
<evidence type="ECO:0000256" key="7">
    <source>
        <dbReference type="SAM" id="MobiDB-lite"/>
    </source>
</evidence>
<reference evidence="8" key="1">
    <citation type="journal article" date="2022" name="IScience">
        <title>Evolution of zygomycete secretomes and the origins of terrestrial fungal ecologies.</title>
        <authorList>
            <person name="Chang Y."/>
            <person name="Wang Y."/>
            <person name="Mondo S."/>
            <person name="Ahrendt S."/>
            <person name="Andreopoulos W."/>
            <person name="Barry K."/>
            <person name="Beard J."/>
            <person name="Benny G.L."/>
            <person name="Blankenship S."/>
            <person name="Bonito G."/>
            <person name="Cuomo C."/>
            <person name="Desiro A."/>
            <person name="Gervers K.A."/>
            <person name="Hundley H."/>
            <person name="Kuo A."/>
            <person name="LaButti K."/>
            <person name="Lang B.F."/>
            <person name="Lipzen A."/>
            <person name="O'Donnell K."/>
            <person name="Pangilinan J."/>
            <person name="Reynolds N."/>
            <person name="Sandor L."/>
            <person name="Smith M.E."/>
            <person name="Tsang A."/>
            <person name="Grigoriev I.V."/>
            <person name="Stajich J.E."/>
            <person name="Spatafora J.W."/>
        </authorList>
    </citation>
    <scope>NUCLEOTIDE SEQUENCE</scope>
    <source>
        <strain evidence="8">RSA 2281</strain>
    </source>
</reference>
<dbReference type="GO" id="GO:0000974">
    <property type="term" value="C:Prp19 complex"/>
    <property type="evidence" value="ECO:0007669"/>
    <property type="project" value="TreeGrafter"/>
</dbReference>
<evidence type="ECO:0000256" key="6">
    <source>
        <dbReference type="ARBA" id="ARBA00023242"/>
    </source>
</evidence>
<dbReference type="AlphaFoldDB" id="A0AAD5P8G3"/>
<protein>
    <submittedName>
        <fullName evidence="8">Breast carcinoma amplified sequence 2</fullName>
    </submittedName>
</protein>
<evidence type="ECO:0000313" key="8">
    <source>
        <dbReference type="EMBL" id="KAI9247206.1"/>
    </source>
</evidence>
<keyword evidence="3" id="KW-0507">mRNA processing</keyword>
<evidence type="ECO:0000256" key="1">
    <source>
        <dbReference type="ARBA" id="ARBA00004123"/>
    </source>
</evidence>
<keyword evidence="4" id="KW-0747">Spliceosome</keyword>
<dbReference type="GO" id="GO:0071011">
    <property type="term" value="C:precatalytic spliceosome"/>
    <property type="evidence" value="ECO:0007669"/>
    <property type="project" value="TreeGrafter"/>
</dbReference>
<comment type="subcellular location">
    <subcellularLocation>
        <location evidence="1">Nucleus</location>
    </subcellularLocation>
</comment>
<dbReference type="GO" id="GO:0008380">
    <property type="term" value="P:RNA splicing"/>
    <property type="evidence" value="ECO:0007669"/>
    <property type="project" value="UniProtKB-KW"/>
</dbReference>
<evidence type="ECO:0000256" key="4">
    <source>
        <dbReference type="ARBA" id="ARBA00022728"/>
    </source>
</evidence>
<dbReference type="Pfam" id="PF05700">
    <property type="entry name" value="BCAS2"/>
    <property type="match status" value="1"/>
</dbReference>
<dbReference type="GO" id="GO:0006397">
    <property type="term" value="P:mRNA processing"/>
    <property type="evidence" value="ECO:0007669"/>
    <property type="project" value="UniProtKB-KW"/>
</dbReference>
<accession>A0AAD5P8G3</accession>
<sequence>MSSTALITESSSTSATRTESDIDALPYVDREIDDPEMKATVERLIDQELRRMRRKPGSDRSQLPMEVELFQNNDMLKQEWDRVKKKEPLNALDYSRYEIKAPEEDEEDENAWKKAVDNSKAQLESQTDSMFNLELLAKFGANAWRVHNYQLEGELKQLQQTTSEYRDAVLRINRERKADQTQAGGSLRTLENKWSDLISQNLQVDIAASALEQEVEELRRYHASLKAKAEQSQ</sequence>
<evidence type="ECO:0000313" key="9">
    <source>
        <dbReference type="Proteomes" id="UP001209540"/>
    </source>
</evidence>
<gene>
    <name evidence="8" type="ORF">BDA99DRAFT_526370</name>
</gene>
<keyword evidence="6" id="KW-0539">Nucleus</keyword>
<keyword evidence="5" id="KW-0508">mRNA splicing</keyword>
<evidence type="ECO:0000256" key="5">
    <source>
        <dbReference type="ARBA" id="ARBA00023187"/>
    </source>
</evidence>
<comment type="similarity">
    <text evidence="2">Belongs to the SPF27 family.</text>
</comment>
<feature type="region of interest" description="Disordered" evidence="7">
    <location>
        <begin position="1"/>
        <end position="29"/>
    </location>
</feature>
<evidence type="ECO:0000256" key="2">
    <source>
        <dbReference type="ARBA" id="ARBA00010788"/>
    </source>
</evidence>
<dbReference type="PANTHER" id="PTHR13296">
    <property type="entry name" value="BCAS2 PROTEIN"/>
    <property type="match status" value="1"/>
</dbReference>
<feature type="compositionally biased region" description="Low complexity" evidence="7">
    <location>
        <begin position="8"/>
        <end position="17"/>
    </location>
</feature>
<organism evidence="8 9">
    <name type="scientific">Phascolomyces articulosus</name>
    <dbReference type="NCBI Taxonomy" id="60185"/>
    <lineage>
        <taxon>Eukaryota</taxon>
        <taxon>Fungi</taxon>
        <taxon>Fungi incertae sedis</taxon>
        <taxon>Mucoromycota</taxon>
        <taxon>Mucoromycotina</taxon>
        <taxon>Mucoromycetes</taxon>
        <taxon>Mucorales</taxon>
        <taxon>Lichtheimiaceae</taxon>
        <taxon>Phascolomyces</taxon>
    </lineage>
</organism>
<name>A0AAD5P8G3_9FUNG</name>
<dbReference type="EMBL" id="JAIXMP010000043">
    <property type="protein sequence ID" value="KAI9247206.1"/>
    <property type="molecule type" value="Genomic_DNA"/>
</dbReference>
<proteinExistence type="inferred from homology"/>
<reference evidence="8" key="2">
    <citation type="submission" date="2023-02" db="EMBL/GenBank/DDBJ databases">
        <authorList>
            <consortium name="DOE Joint Genome Institute"/>
            <person name="Mondo S.J."/>
            <person name="Chang Y."/>
            <person name="Wang Y."/>
            <person name="Ahrendt S."/>
            <person name="Andreopoulos W."/>
            <person name="Barry K."/>
            <person name="Beard J."/>
            <person name="Benny G.L."/>
            <person name="Blankenship S."/>
            <person name="Bonito G."/>
            <person name="Cuomo C."/>
            <person name="Desiro A."/>
            <person name="Gervers K.A."/>
            <person name="Hundley H."/>
            <person name="Kuo A."/>
            <person name="LaButti K."/>
            <person name="Lang B.F."/>
            <person name="Lipzen A."/>
            <person name="O'Donnell K."/>
            <person name="Pangilinan J."/>
            <person name="Reynolds N."/>
            <person name="Sandor L."/>
            <person name="Smith M.W."/>
            <person name="Tsang A."/>
            <person name="Grigoriev I.V."/>
            <person name="Stajich J.E."/>
            <person name="Spatafora J.W."/>
        </authorList>
    </citation>
    <scope>NUCLEOTIDE SEQUENCE</scope>
    <source>
        <strain evidence="8">RSA 2281</strain>
    </source>
</reference>
<comment type="caution">
    <text evidence="8">The sequence shown here is derived from an EMBL/GenBank/DDBJ whole genome shotgun (WGS) entry which is preliminary data.</text>
</comment>
<dbReference type="Proteomes" id="UP001209540">
    <property type="component" value="Unassembled WGS sequence"/>
</dbReference>
<evidence type="ECO:0000256" key="3">
    <source>
        <dbReference type="ARBA" id="ARBA00022664"/>
    </source>
</evidence>
<dbReference type="InterPro" id="IPR008409">
    <property type="entry name" value="SPF27"/>
</dbReference>
<dbReference type="GO" id="GO:0071013">
    <property type="term" value="C:catalytic step 2 spliceosome"/>
    <property type="evidence" value="ECO:0007669"/>
    <property type="project" value="TreeGrafter"/>
</dbReference>